<organism evidence="1 2">
    <name type="scientific">Spiroplasma alleghenense</name>
    <dbReference type="NCBI Taxonomy" id="216931"/>
    <lineage>
        <taxon>Bacteria</taxon>
        <taxon>Bacillati</taxon>
        <taxon>Mycoplasmatota</taxon>
        <taxon>Mollicutes</taxon>
        <taxon>Entomoplasmatales</taxon>
        <taxon>Spiroplasmataceae</taxon>
        <taxon>Spiroplasma</taxon>
    </lineage>
</organism>
<dbReference type="EMBL" id="CP031376">
    <property type="protein sequence ID" value="AXK51385.1"/>
    <property type="molecule type" value="Genomic_DNA"/>
</dbReference>
<protein>
    <submittedName>
        <fullName evidence="1">Uncharacterized protein</fullName>
    </submittedName>
</protein>
<proteinExistence type="predicted"/>
<sequence length="245" mass="27467">MLLSDIGISNLKSLVEYYCSELKDIFPNESLLKAELANLSSKIEKENSNEKLEDLIILISDSIDKVESITNNIDIKNEQEMKDFMKSVVFSKIVKSNLESAVTCISKIKYLGNNAEVENLNNSTVNNSFAIQLLKNQISNVMRAFDAFIKKNENSSNFKFFENNLSDVFKADDFNKIVSQTKKLLSANDEFLKAANQEISSKMTGGANDFDNLAFFTISTAKVISESSSFIMTTSIVQDILKQIN</sequence>
<keyword evidence="2" id="KW-1185">Reference proteome</keyword>
<dbReference type="AlphaFoldDB" id="A0A345Z456"/>
<dbReference type="RefSeq" id="WP_115558286.1">
    <property type="nucleotide sequence ID" value="NZ_CP031376.1"/>
</dbReference>
<name>A0A345Z456_9MOLU</name>
<evidence type="ECO:0000313" key="2">
    <source>
        <dbReference type="Proteomes" id="UP000254792"/>
    </source>
</evidence>
<accession>A0A345Z456</accession>
<dbReference type="OrthoDB" id="9828302at2"/>
<evidence type="ECO:0000313" key="1">
    <source>
        <dbReference type="EMBL" id="AXK51385.1"/>
    </source>
</evidence>
<dbReference type="KEGG" id="salx:SALLE_v1c07150"/>
<reference evidence="1 2" key="1">
    <citation type="submission" date="2018-07" db="EMBL/GenBank/DDBJ databases">
        <title>Complete genome sequence of Spiroplasma alleghenense PLHS-1 (ATCC 51752).</title>
        <authorList>
            <person name="Chou L."/>
            <person name="Lee T.-Y."/>
            <person name="Tsai Y.-M."/>
            <person name="Kuo C.-H."/>
        </authorList>
    </citation>
    <scope>NUCLEOTIDE SEQUENCE [LARGE SCALE GENOMIC DNA]</scope>
    <source>
        <strain evidence="1 2">PLHS-1</strain>
    </source>
</reference>
<gene>
    <name evidence="1" type="ORF">SALLE_v1c07150</name>
</gene>
<dbReference type="Proteomes" id="UP000254792">
    <property type="component" value="Chromosome"/>
</dbReference>